<accession>A0AA39Q046</accession>
<proteinExistence type="predicted"/>
<sequence length="147" mass="16067">MDWASPIDEPFPPLHESRNYSGIVAMVTDIAGPGQMTWGVPEVQFRAADIFEWNLRSLARSNQDPTAVFGARQQVSVCLRHRAVTVELGVYCIMVDGISQSVIYHSAGYWCLNWICSGNTTPEGYISALNSSVYCVPILTLPALSGG</sequence>
<evidence type="ECO:0000313" key="1">
    <source>
        <dbReference type="EMBL" id="KAK0493205.1"/>
    </source>
</evidence>
<comment type="caution">
    <text evidence="1">The sequence shown here is derived from an EMBL/GenBank/DDBJ whole genome shotgun (WGS) entry which is preliminary data.</text>
</comment>
<dbReference type="AlphaFoldDB" id="A0AA39Q046"/>
<keyword evidence="2" id="KW-1185">Reference proteome</keyword>
<protein>
    <submittedName>
        <fullName evidence="1">Uncharacterized protein</fullName>
    </submittedName>
</protein>
<name>A0AA39Q046_9AGAR</name>
<dbReference type="EMBL" id="JAUEPU010000026">
    <property type="protein sequence ID" value="KAK0493205.1"/>
    <property type="molecule type" value="Genomic_DNA"/>
</dbReference>
<evidence type="ECO:0000313" key="2">
    <source>
        <dbReference type="Proteomes" id="UP001175228"/>
    </source>
</evidence>
<dbReference type="Proteomes" id="UP001175228">
    <property type="component" value="Unassembled WGS sequence"/>
</dbReference>
<reference evidence="1" key="1">
    <citation type="submission" date="2023-06" db="EMBL/GenBank/DDBJ databases">
        <authorList>
            <consortium name="Lawrence Berkeley National Laboratory"/>
            <person name="Ahrendt S."/>
            <person name="Sahu N."/>
            <person name="Indic B."/>
            <person name="Wong-Bajracharya J."/>
            <person name="Merenyi Z."/>
            <person name="Ke H.-M."/>
            <person name="Monk M."/>
            <person name="Kocsube S."/>
            <person name="Drula E."/>
            <person name="Lipzen A."/>
            <person name="Balint B."/>
            <person name="Henrissat B."/>
            <person name="Andreopoulos B."/>
            <person name="Martin F.M."/>
            <person name="Harder C.B."/>
            <person name="Rigling D."/>
            <person name="Ford K.L."/>
            <person name="Foster G.D."/>
            <person name="Pangilinan J."/>
            <person name="Papanicolaou A."/>
            <person name="Barry K."/>
            <person name="LaButti K."/>
            <person name="Viragh M."/>
            <person name="Koriabine M."/>
            <person name="Yan M."/>
            <person name="Riley R."/>
            <person name="Champramary S."/>
            <person name="Plett K.L."/>
            <person name="Tsai I.J."/>
            <person name="Slot J."/>
            <person name="Sipos G."/>
            <person name="Plett J."/>
            <person name="Nagy L.G."/>
            <person name="Grigoriev I.V."/>
        </authorList>
    </citation>
    <scope>NUCLEOTIDE SEQUENCE</scope>
    <source>
        <strain evidence="1">HWK02</strain>
    </source>
</reference>
<organism evidence="1 2">
    <name type="scientific">Armillaria luteobubalina</name>
    <dbReference type="NCBI Taxonomy" id="153913"/>
    <lineage>
        <taxon>Eukaryota</taxon>
        <taxon>Fungi</taxon>
        <taxon>Dikarya</taxon>
        <taxon>Basidiomycota</taxon>
        <taxon>Agaricomycotina</taxon>
        <taxon>Agaricomycetes</taxon>
        <taxon>Agaricomycetidae</taxon>
        <taxon>Agaricales</taxon>
        <taxon>Marasmiineae</taxon>
        <taxon>Physalacriaceae</taxon>
        <taxon>Armillaria</taxon>
    </lineage>
</organism>
<gene>
    <name evidence="1" type="ORF">EDD18DRAFT_1108406</name>
</gene>